<proteinExistence type="predicted"/>
<dbReference type="HOGENOM" id="CLU_2073573_0_0_1"/>
<keyword evidence="2" id="KW-1185">Reference proteome</keyword>
<name>B0DGS4_LACBS</name>
<organism evidence="2">
    <name type="scientific">Laccaria bicolor (strain S238N-H82 / ATCC MYA-4686)</name>
    <name type="common">Bicoloured deceiver</name>
    <name type="synonym">Laccaria laccata var. bicolor</name>
    <dbReference type="NCBI Taxonomy" id="486041"/>
    <lineage>
        <taxon>Eukaryota</taxon>
        <taxon>Fungi</taxon>
        <taxon>Dikarya</taxon>
        <taxon>Basidiomycota</taxon>
        <taxon>Agaricomycotina</taxon>
        <taxon>Agaricomycetes</taxon>
        <taxon>Agaricomycetidae</taxon>
        <taxon>Agaricales</taxon>
        <taxon>Agaricineae</taxon>
        <taxon>Hydnangiaceae</taxon>
        <taxon>Laccaria</taxon>
    </lineage>
</organism>
<dbReference type="AlphaFoldDB" id="B0DGS4"/>
<dbReference type="KEGG" id="lbc:LACBIDRAFT_329017"/>
<evidence type="ECO:0000313" key="1">
    <source>
        <dbReference type="EMBL" id="EDR06322.1"/>
    </source>
</evidence>
<protein>
    <submittedName>
        <fullName evidence="1">Predicted protein</fullName>
    </submittedName>
</protein>
<reference evidence="1 2" key="1">
    <citation type="journal article" date="2008" name="Nature">
        <title>The genome of Laccaria bicolor provides insights into mycorrhizal symbiosis.</title>
        <authorList>
            <person name="Martin F."/>
            <person name="Aerts A."/>
            <person name="Ahren D."/>
            <person name="Brun A."/>
            <person name="Danchin E.G.J."/>
            <person name="Duchaussoy F."/>
            <person name="Gibon J."/>
            <person name="Kohler A."/>
            <person name="Lindquist E."/>
            <person name="Pereda V."/>
            <person name="Salamov A."/>
            <person name="Shapiro H.J."/>
            <person name="Wuyts J."/>
            <person name="Blaudez D."/>
            <person name="Buee M."/>
            <person name="Brokstein P."/>
            <person name="Canbaeck B."/>
            <person name="Cohen D."/>
            <person name="Courty P.E."/>
            <person name="Coutinho P.M."/>
            <person name="Delaruelle C."/>
            <person name="Detter J.C."/>
            <person name="Deveau A."/>
            <person name="DiFazio S."/>
            <person name="Duplessis S."/>
            <person name="Fraissinet-Tachet L."/>
            <person name="Lucic E."/>
            <person name="Frey-Klett P."/>
            <person name="Fourrey C."/>
            <person name="Feussner I."/>
            <person name="Gay G."/>
            <person name="Grimwood J."/>
            <person name="Hoegger P.J."/>
            <person name="Jain P."/>
            <person name="Kilaru S."/>
            <person name="Labbe J."/>
            <person name="Lin Y.C."/>
            <person name="Legue V."/>
            <person name="Le Tacon F."/>
            <person name="Marmeisse R."/>
            <person name="Melayah D."/>
            <person name="Montanini B."/>
            <person name="Muratet M."/>
            <person name="Nehls U."/>
            <person name="Niculita-Hirzel H."/>
            <person name="Oudot-Le Secq M.P."/>
            <person name="Peter M."/>
            <person name="Quesneville H."/>
            <person name="Rajashekar B."/>
            <person name="Reich M."/>
            <person name="Rouhier N."/>
            <person name="Schmutz J."/>
            <person name="Yin T."/>
            <person name="Chalot M."/>
            <person name="Henrissat B."/>
            <person name="Kuees U."/>
            <person name="Lucas S."/>
            <person name="Van de Peer Y."/>
            <person name="Podila G.K."/>
            <person name="Polle A."/>
            <person name="Pukkila P.J."/>
            <person name="Richardson P.M."/>
            <person name="Rouze P."/>
            <person name="Sanders I.R."/>
            <person name="Stajich J.E."/>
            <person name="Tunlid A."/>
            <person name="Tuskan G."/>
            <person name="Grigoriev I.V."/>
        </authorList>
    </citation>
    <scope>NUCLEOTIDE SEQUENCE [LARGE SCALE GENOMIC DNA]</scope>
    <source>
        <strain evidence="2">S238N-H82 / ATCC MYA-4686</strain>
    </source>
</reference>
<gene>
    <name evidence="1" type="ORF">LACBIDRAFT_329017</name>
</gene>
<dbReference type="InParanoid" id="B0DGS4"/>
<sequence>MSGVEEDWLDWPKPFPGLRPVQAEELQAIMQIMSCKPQQSCYEAHTNTPKLLKPSIGWARPGVLSFEIRLTLWQAFSPFQVGRFKGMSALESMAIMYGDLCGDLYGRKCDNRHVMIKY</sequence>
<evidence type="ECO:0000313" key="2">
    <source>
        <dbReference type="Proteomes" id="UP000001194"/>
    </source>
</evidence>
<dbReference type="GeneID" id="6078763"/>
<dbReference type="EMBL" id="DS547109">
    <property type="protein sequence ID" value="EDR06322.1"/>
    <property type="molecule type" value="Genomic_DNA"/>
</dbReference>
<accession>B0DGS4</accession>
<dbReference type="Proteomes" id="UP000001194">
    <property type="component" value="Unassembled WGS sequence"/>
</dbReference>
<dbReference type="RefSeq" id="XP_001883183.1">
    <property type="nucleotide sequence ID" value="XM_001883148.1"/>
</dbReference>